<proteinExistence type="predicted"/>
<organism evidence="3 4">
    <name type="scientific">Mycena sanguinolenta</name>
    <dbReference type="NCBI Taxonomy" id="230812"/>
    <lineage>
        <taxon>Eukaryota</taxon>
        <taxon>Fungi</taxon>
        <taxon>Dikarya</taxon>
        <taxon>Basidiomycota</taxon>
        <taxon>Agaricomycotina</taxon>
        <taxon>Agaricomycetes</taxon>
        <taxon>Agaricomycetidae</taxon>
        <taxon>Agaricales</taxon>
        <taxon>Marasmiineae</taxon>
        <taxon>Mycenaceae</taxon>
        <taxon>Mycena</taxon>
    </lineage>
</organism>
<name>A0A8H6XNR5_9AGAR</name>
<dbReference type="EMBL" id="JACAZH010000022">
    <property type="protein sequence ID" value="KAF7343729.1"/>
    <property type="molecule type" value="Genomic_DNA"/>
</dbReference>
<evidence type="ECO:0000259" key="2">
    <source>
        <dbReference type="Pfam" id="PF12937"/>
    </source>
</evidence>
<feature type="coiled-coil region" evidence="1">
    <location>
        <begin position="51"/>
        <end position="78"/>
    </location>
</feature>
<dbReference type="InterPro" id="IPR001810">
    <property type="entry name" value="F-box_dom"/>
</dbReference>
<comment type="caution">
    <text evidence="3">The sequence shown here is derived from an EMBL/GenBank/DDBJ whole genome shotgun (WGS) entry which is preliminary data.</text>
</comment>
<dbReference type="Gene3D" id="1.20.1280.50">
    <property type="match status" value="1"/>
</dbReference>
<feature type="domain" description="F-box" evidence="2">
    <location>
        <begin position="98"/>
        <end position="150"/>
    </location>
</feature>
<gene>
    <name evidence="3" type="ORF">MSAN_01953500</name>
</gene>
<evidence type="ECO:0000313" key="4">
    <source>
        <dbReference type="Proteomes" id="UP000623467"/>
    </source>
</evidence>
<protein>
    <submittedName>
        <fullName evidence="3">F-box domain-containing protein</fullName>
    </submittedName>
</protein>
<dbReference type="Pfam" id="PF12937">
    <property type="entry name" value="F-box-like"/>
    <property type="match status" value="1"/>
</dbReference>
<reference evidence="3" key="1">
    <citation type="submission" date="2020-05" db="EMBL/GenBank/DDBJ databases">
        <title>Mycena genomes resolve the evolution of fungal bioluminescence.</title>
        <authorList>
            <person name="Tsai I.J."/>
        </authorList>
    </citation>
    <scope>NUCLEOTIDE SEQUENCE</scope>
    <source>
        <strain evidence="3">160909Yilan</strain>
    </source>
</reference>
<dbReference type="AlphaFoldDB" id="A0A8H6XNR5"/>
<evidence type="ECO:0000256" key="1">
    <source>
        <dbReference type="SAM" id="Coils"/>
    </source>
</evidence>
<dbReference type="OrthoDB" id="3365698at2759"/>
<keyword evidence="1" id="KW-0175">Coiled coil</keyword>
<sequence length="525" mass="60042">MAFQSQSAAPVISKLEEYDLNITLSQQRISQLFTTNERPQDHELALIRPVAHKTTARLACLEAEMSRLKDQLGQLEEEHCVLMACHTRNATILSPTRRIPVEILSEIFSWSLPSFRLPSVRNAPWNLARVSRRWRAIALAQSSLWSRICLDFSLSKTYSLAMVQTQIERACTLKIKFIGSHRSDSRPQVDMLQVLLRYSSIWEEICIVLTTALVIPMAACRGRLPLLQRAWLQWDGPESQANIDSIDFLTVAPSLADITVRSHHHFMPTLFPVHHLLTRYAFHAPWKTHYELLKSSPNLHEVRISRNFDQGVPWPVPGEPIRLSHLRSIYVSHVESLDYLSAPVLEEIAIRSQRRVDTQSHLAPFVTRSSCVLRKLCMVGLPDVQSTEEILNQYPSITELAVRIMDAKKNLKTEHDVLLTFFPRFTISDSARISPHISKLDFECHNVHVIPYTLYVDMLDSRWKAPDCALTASELLLPNTTVDPDPESLARMETLREGGMRVSFFSGRVAEERADRWVYVASWVV</sequence>
<accession>A0A8H6XNR5</accession>
<keyword evidence="4" id="KW-1185">Reference proteome</keyword>
<evidence type="ECO:0000313" key="3">
    <source>
        <dbReference type="EMBL" id="KAF7343729.1"/>
    </source>
</evidence>
<dbReference type="Proteomes" id="UP000623467">
    <property type="component" value="Unassembled WGS sequence"/>
</dbReference>